<evidence type="ECO:0000256" key="3">
    <source>
        <dbReference type="ARBA" id="ARBA00012663"/>
    </source>
</evidence>
<comment type="catalytic activity">
    <reaction evidence="1">
        <text>Hydrolysis of terminal non-reducing N-acetyl-D-hexosamine residues in N-acetyl-beta-D-hexosaminides.</text>
        <dbReference type="EC" id="3.2.1.52"/>
    </reaction>
</comment>
<dbReference type="InterPro" id="IPR017853">
    <property type="entry name" value="GH"/>
</dbReference>
<proteinExistence type="inferred from homology"/>
<name>A0A1B6MCN2_9HEMI</name>
<dbReference type="GO" id="GO:0005975">
    <property type="term" value="P:carbohydrate metabolic process"/>
    <property type="evidence" value="ECO:0007669"/>
    <property type="project" value="InterPro"/>
</dbReference>
<evidence type="ECO:0000259" key="5">
    <source>
        <dbReference type="Pfam" id="PF00728"/>
    </source>
</evidence>
<sequence length="486" mass="55880">MTSFSSKNKCIWNMAASEIRLIHLDLKGAPLKVDFLEKLFPVLAAWGATGLLVEWEDTFPYFGRLAGVGSLASSTPVYSENDVRQIHNLAVENNLSVVPLVQTFGHFEFVLKHSEWRELREIPNYPSSLCPSHPLSLPLVTEMLDQIIQLSPAARHVHIGADEVWHLGLCSLCSARSKEKTFLSHLTAVLSHLRSRHPHIRPIMWDDMLRAIDQSVLDEFKIGELVEPMVWHYQTAQSFSLSKEMWHKYSQVFPRIWLASAYKGATGSCQLLPVVSHHVSNHQQWLVTHEQLNDKFQQICGIAFTGWSRYDHFATLCELLPPSLPSLALCIRVWLSRQFSDEVLQSVSKQLGYADNTFPLNPYPRPQPIPQELTFPGWKVAVGVEWLANLRTKQNHILNSDQVQTWLNPWQIANNFTNPMQIESLHSVFKEMEQEWHSLERYLRQHLPEVYYERAVEEWVGTLVTPSTRRLCDIAESTSRQLQLHS</sequence>
<feature type="domain" description="Glycoside hydrolase family 20 catalytic" evidence="5">
    <location>
        <begin position="70"/>
        <end position="233"/>
    </location>
</feature>
<reference evidence="7" key="1">
    <citation type="submission" date="2015-11" db="EMBL/GenBank/DDBJ databases">
        <title>De novo transcriptome assembly of four potential Pierce s Disease insect vectors from Arizona vineyards.</title>
        <authorList>
            <person name="Tassone E.E."/>
        </authorList>
    </citation>
    <scope>NUCLEOTIDE SEQUENCE</scope>
</reference>
<dbReference type="PANTHER" id="PTHR21040">
    <property type="entry name" value="BCDNA.GH04120"/>
    <property type="match status" value="1"/>
</dbReference>
<dbReference type="EC" id="3.2.1.52" evidence="3"/>
<evidence type="ECO:0000313" key="7">
    <source>
        <dbReference type="EMBL" id="JAT33678.1"/>
    </source>
</evidence>
<dbReference type="InterPro" id="IPR015883">
    <property type="entry name" value="Glyco_hydro_20_cat"/>
</dbReference>
<dbReference type="CDD" id="cd06565">
    <property type="entry name" value="GH20_GcnA-like"/>
    <property type="match status" value="1"/>
</dbReference>
<dbReference type="SUPFAM" id="SSF51445">
    <property type="entry name" value="(Trans)glycosidases"/>
    <property type="match status" value="1"/>
</dbReference>
<comment type="similarity">
    <text evidence="2">Belongs to the glycosyl hydrolase 20 family.</text>
</comment>
<evidence type="ECO:0000256" key="2">
    <source>
        <dbReference type="ARBA" id="ARBA00006285"/>
    </source>
</evidence>
<dbReference type="InterPro" id="IPR038901">
    <property type="entry name" value="HEXDC-like"/>
</dbReference>
<dbReference type="GO" id="GO:0004563">
    <property type="term" value="F:beta-N-acetylhexosaminidase activity"/>
    <property type="evidence" value="ECO:0007669"/>
    <property type="project" value="UniProtKB-EC"/>
</dbReference>
<dbReference type="AlphaFoldDB" id="A0A1B6MCN2"/>
<keyword evidence="4" id="KW-0378">Hydrolase</keyword>
<dbReference type="EMBL" id="GEBQ01014567">
    <property type="protein sequence ID" value="JAT25410.1"/>
    <property type="molecule type" value="Transcribed_RNA"/>
</dbReference>
<dbReference type="PANTHER" id="PTHR21040:SF8">
    <property type="entry name" value="BCDNA.GH04120"/>
    <property type="match status" value="1"/>
</dbReference>
<dbReference type="EMBL" id="GEBQ01006299">
    <property type="protein sequence ID" value="JAT33678.1"/>
    <property type="molecule type" value="Transcribed_RNA"/>
</dbReference>
<dbReference type="Gene3D" id="3.20.20.80">
    <property type="entry name" value="Glycosidases"/>
    <property type="match status" value="1"/>
</dbReference>
<evidence type="ECO:0000256" key="4">
    <source>
        <dbReference type="ARBA" id="ARBA00022801"/>
    </source>
</evidence>
<gene>
    <name evidence="7" type="ORF">g.47944</name>
    <name evidence="6" type="ORF">g.47945</name>
</gene>
<organism evidence="7">
    <name type="scientific">Graphocephala atropunctata</name>
    <dbReference type="NCBI Taxonomy" id="36148"/>
    <lineage>
        <taxon>Eukaryota</taxon>
        <taxon>Metazoa</taxon>
        <taxon>Ecdysozoa</taxon>
        <taxon>Arthropoda</taxon>
        <taxon>Hexapoda</taxon>
        <taxon>Insecta</taxon>
        <taxon>Pterygota</taxon>
        <taxon>Neoptera</taxon>
        <taxon>Paraneoptera</taxon>
        <taxon>Hemiptera</taxon>
        <taxon>Auchenorrhyncha</taxon>
        <taxon>Membracoidea</taxon>
        <taxon>Cicadellidae</taxon>
        <taxon>Cicadellinae</taxon>
        <taxon>Cicadellini</taxon>
        <taxon>Graphocephala</taxon>
    </lineage>
</organism>
<protein>
    <recommendedName>
        <fullName evidence="3">beta-N-acetylhexosaminidase</fullName>
        <ecNumber evidence="3">3.2.1.52</ecNumber>
    </recommendedName>
</protein>
<accession>A0A1B6MCN2</accession>
<dbReference type="Pfam" id="PF00728">
    <property type="entry name" value="Glyco_hydro_20"/>
    <property type="match status" value="1"/>
</dbReference>
<evidence type="ECO:0000256" key="1">
    <source>
        <dbReference type="ARBA" id="ARBA00001231"/>
    </source>
</evidence>
<evidence type="ECO:0000313" key="6">
    <source>
        <dbReference type="EMBL" id="JAT25410.1"/>
    </source>
</evidence>